<dbReference type="InterPro" id="IPR046346">
    <property type="entry name" value="Aminoacid_DH-like_N_sf"/>
</dbReference>
<reference evidence="5 6" key="1">
    <citation type="submission" date="2018-02" db="EMBL/GenBank/DDBJ databases">
        <title>Novel Leptospira species isolated from soil and water in Japan.</title>
        <authorList>
            <person name="Nakao R."/>
            <person name="Masuzawa T."/>
        </authorList>
    </citation>
    <scope>NUCLEOTIDE SEQUENCE [LARGE SCALE GENOMIC DNA]</scope>
    <source>
        <strain evidence="5 6">YH101</strain>
    </source>
</reference>
<proteinExistence type="predicted"/>
<dbReference type="Proteomes" id="UP000245133">
    <property type="component" value="Unassembled WGS sequence"/>
</dbReference>
<dbReference type="GO" id="GO:0050661">
    <property type="term" value="F:NADP binding"/>
    <property type="evidence" value="ECO:0007669"/>
    <property type="project" value="TreeGrafter"/>
</dbReference>
<evidence type="ECO:0000256" key="3">
    <source>
        <dbReference type="ARBA" id="ARBA00023141"/>
    </source>
</evidence>
<dbReference type="SUPFAM" id="SSF53223">
    <property type="entry name" value="Aminoacid dehydrogenase-like, N-terminal domain"/>
    <property type="match status" value="1"/>
</dbReference>
<dbReference type="InterPro" id="IPR022893">
    <property type="entry name" value="Shikimate_DH_fam"/>
</dbReference>
<dbReference type="InterPro" id="IPR013708">
    <property type="entry name" value="Shikimate_DH-bd_N"/>
</dbReference>
<comment type="pathway">
    <text evidence="1">Metabolic intermediate biosynthesis; chorismate biosynthesis; chorismate from D-erythrose 4-phosphate and phosphoenolpyruvate: step 4/7.</text>
</comment>
<dbReference type="EMBL" id="BFBB01000004">
    <property type="protein sequence ID" value="GBF50146.1"/>
    <property type="molecule type" value="Genomic_DNA"/>
</dbReference>
<dbReference type="SUPFAM" id="SSF51735">
    <property type="entry name" value="NAD(P)-binding Rossmann-fold domains"/>
    <property type="match status" value="1"/>
</dbReference>
<dbReference type="Gene3D" id="3.40.50.720">
    <property type="entry name" value="NAD(P)-binding Rossmann-like Domain"/>
    <property type="match status" value="1"/>
</dbReference>
<dbReference type="GO" id="GO:0005829">
    <property type="term" value="C:cytosol"/>
    <property type="evidence" value="ECO:0007669"/>
    <property type="project" value="TreeGrafter"/>
</dbReference>
<dbReference type="GO" id="GO:0009073">
    <property type="term" value="P:aromatic amino acid family biosynthetic process"/>
    <property type="evidence" value="ECO:0007669"/>
    <property type="project" value="UniProtKB-KW"/>
</dbReference>
<dbReference type="RefSeq" id="WP_108975809.1">
    <property type="nucleotide sequence ID" value="NZ_BFBB01000004.1"/>
</dbReference>
<evidence type="ECO:0000256" key="1">
    <source>
        <dbReference type="ARBA" id="ARBA00004871"/>
    </source>
</evidence>
<dbReference type="AlphaFoldDB" id="A0A2P2DZZ4"/>
<dbReference type="PANTHER" id="PTHR21089:SF1">
    <property type="entry name" value="BIFUNCTIONAL 3-DEHYDROQUINATE DEHYDRATASE_SHIKIMATE DEHYDROGENASE, CHLOROPLASTIC"/>
    <property type="match status" value="1"/>
</dbReference>
<keyword evidence="6" id="KW-1185">Reference proteome</keyword>
<gene>
    <name evidence="5" type="primary">aroE</name>
    <name evidence="5" type="ORF">LPTSP4_16700</name>
</gene>
<keyword evidence="2" id="KW-0560">Oxidoreductase</keyword>
<dbReference type="GO" id="GO:0009423">
    <property type="term" value="P:chorismate biosynthetic process"/>
    <property type="evidence" value="ECO:0007669"/>
    <property type="project" value="TreeGrafter"/>
</dbReference>
<dbReference type="OrthoDB" id="9792692at2"/>
<keyword evidence="3" id="KW-0057">Aromatic amino acid biosynthesis</keyword>
<protein>
    <submittedName>
        <fullName evidence="5">Shikimate dehydrogenase</fullName>
    </submittedName>
</protein>
<dbReference type="CDD" id="cd01065">
    <property type="entry name" value="NAD_bind_Shikimate_DH"/>
    <property type="match status" value="1"/>
</dbReference>
<sequence length="297" mass="33778">MHSKNTKIFGIIGYPLGHTLSPWIHNELFRLSGFDAVYLVWERPDWAQIGLSALRTLSVSGISVTIPYKEWAFQVSTQSCETSQTMKSSNTLLFREDQILAHNTDGEGALRSILETDKHLLDPSDDSSILILGSGGSAKGILYALHNYLRNQRKNDKAIAKKIYIYARNTKASEEMIQSIGHPETIRLIQREELLANPKEFSLVIHTTPVGMKGIDGDPLLPKDFFHHDMALFDIVYNPLETELVHLAKKKNAEIIPGYKMLLYQGIKQFELFSSIVPKQKWIKHIDKILLKQLKLR</sequence>
<dbReference type="GO" id="GO:0004764">
    <property type="term" value="F:shikimate 3-dehydrogenase (NADP+) activity"/>
    <property type="evidence" value="ECO:0007669"/>
    <property type="project" value="InterPro"/>
</dbReference>
<name>A0A2P2DZZ4_9LEPT</name>
<evidence type="ECO:0000259" key="4">
    <source>
        <dbReference type="Pfam" id="PF08501"/>
    </source>
</evidence>
<comment type="caution">
    <text evidence="5">The sequence shown here is derived from an EMBL/GenBank/DDBJ whole genome shotgun (WGS) entry which is preliminary data.</text>
</comment>
<organism evidence="5 6">
    <name type="scientific">Leptospira ryugenii</name>
    <dbReference type="NCBI Taxonomy" id="1917863"/>
    <lineage>
        <taxon>Bacteria</taxon>
        <taxon>Pseudomonadati</taxon>
        <taxon>Spirochaetota</taxon>
        <taxon>Spirochaetia</taxon>
        <taxon>Leptospirales</taxon>
        <taxon>Leptospiraceae</taxon>
        <taxon>Leptospira</taxon>
    </lineage>
</organism>
<feature type="domain" description="Shikimate dehydrogenase substrate binding N-terminal" evidence="4">
    <location>
        <begin position="11"/>
        <end position="92"/>
    </location>
</feature>
<dbReference type="GO" id="GO:0019632">
    <property type="term" value="P:shikimate metabolic process"/>
    <property type="evidence" value="ECO:0007669"/>
    <property type="project" value="TreeGrafter"/>
</dbReference>
<accession>A0A2P2DZZ4</accession>
<evidence type="ECO:0000313" key="6">
    <source>
        <dbReference type="Proteomes" id="UP000245133"/>
    </source>
</evidence>
<evidence type="ECO:0000256" key="2">
    <source>
        <dbReference type="ARBA" id="ARBA00023002"/>
    </source>
</evidence>
<evidence type="ECO:0000313" key="5">
    <source>
        <dbReference type="EMBL" id="GBF50146.1"/>
    </source>
</evidence>
<dbReference type="PANTHER" id="PTHR21089">
    <property type="entry name" value="SHIKIMATE DEHYDROGENASE"/>
    <property type="match status" value="1"/>
</dbReference>
<dbReference type="Gene3D" id="3.40.50.10860">
    <property type="entry name" value="Leucine Dehydrogenase, chain A, domain 1"/>
    <property type="match status" value="1"/>
</dbReference>
<dbReference type="Pfam" id="PF08501">
    <property type="entry name" value="Shikimate_dh_N"/>
    <property type="match status" value="1"/>
</dbReference>
<dbReference type="InterPro" id="IPR036291">
    <property type="entry name" value="NAD(P)-bd_dom_sf"/>
</dbReference>
<keyword evidence="3" id="KW-0028">Amino-acid biosynthesis</keyword>